<dbReference type="EMBL" id="QVFU01000063">
    <property type="protein sequence ID" value="RFS43395.1"/>
    <property type="molecule type" value="Genomic_DNA"/>
</dbReference>
<dbReference type="EMBL" id="QVFU01000150">
    <property type="protein sequence ID" value="RFS37696.1"/>
    <property type="molecule type" value="Genomic_DNA"/>
</dbReference>
<comment type="caution">
    <text evidence="1">The sequence shown here is derived from an EMBL/GenBank/DDBJ whole genome shotgun (WGS) entry which is preliminary data.</text>
</comment>
<dbReference type="EMBL" id="QVFU01000075">
    <property type="protein sequence ID" value="RFS43219.1"/>
    <property type="molecule type" value="Genomic_DNA"/>
</dbReference>
<reference evidence="1 6" key="1">
    <citation type="submission" date="2018-08" db="EMBL/GenBank/DDBJ databases">
        <title>Verrucosispora craniellae sp. nov., isolated from a marine sponge in the South China Sea.</title>
        <authorList>
            <person name="Li L."/>
            <person name="Lin H.W."/>
        </authorList>
    </citation>
    <scope>NUCLEOTIDE SEQUENCE [LARGE SCALE GENOMIC DNA]</scope>
    <source>
        <strain evidence="1 6">LHW63014</strain>
    </source>
</reference>
<organism evidence="1 6">
    <name type="scientific">Micromonospora craniellae</name>
    <dbReference type="NCBI Taxonomy" id="2294034"/>
    <lineage>
        <taxon>Bacteria</taxon>
        <taxon>Bacillati</taxon>
        <taxon>Actinomycetota</taxon>
        <taxon>Actinomycetes</taxon>
        <taxon>Micromonosporales</taxon>
        <taxon>Micromonosporaceae</taxon>
        <taxon>Micromonospora</taxon>
    </lineage>
</organism>
<evidence type="ECO:0000313" key="5">
    <source>
        <dbReference type="EMBL" id="RFS43395.1"/>
    </source>
</evidence>
<dbReference type="AlphaFoldDB" id="A0A372FQ24"/>
<evidence type="ECO:0000313" key="6">
    <source>
        <dbReference type="Proteomes" id="UP000262621"/>
    </source>
</evidence>
<evidence type="ECO:0000313" key="3">
    <source>
        <dbReference type="EMBL" id="RFS40491.1"/>
    </source>
</evidence>
<evidence type="ECO:0000313" key="2">
    <source>
        <dbReference type="EMBL" id="RFS39328.1"/>
    </source>
</evidence>
<proteinExistence type="predicted"/>
<dbReference type="EMBL" id="QVFU01000107">
    <property type="protein sequence ID" value="RFS40491.1"/>
    <property type="molecule type" value="Genomic_DNA"/>
</dbReference>
<keyword evidence="6" id="KW-1185">Reference proteome</keyword>
<gene>
    <name evidence="5" type="ORF">D0Q02_28150</name>
    <name evidence="4" type="ORF">D0Q02_29120</name>
    <name evidence="3" type="ORF">D0Q02_30490</name>
    <name evidence="2" type="ORF">D0Q02_30730</name>
    <name evidence="1" type="ORF">D0Q02_31155</name>
</gene>
<feature type="non-terminal residue" evidence="1">
    <location>
        <position position="69"/>
    </location>
</feature>
<dbReference type="EMBL" id="QVFU01000120">
    <property type="protein sequence ID" value="RFS39328.1"/>
    <property type="molecule type" value="Genomic_DNA"/>
</dbReference>
<accession>A0A372FQ24</accession>
<sequence>MLLRLGLGLVDPDLFGQVEDLWCGPGGGAEPFRMRGAGCGESVEACGVDLVVAAVVDVGGGVQADSGVP</sequence>
<evidence type="ECO:0000313" key="1">
    <source>
        <dbReference type="EMBL" id="RFS37696.1"/>
    </source>
</evidence>
<dbReference type="Proteomes" id="UP000262621">
    <property type="component" value="Unassembled WGS sequence"/>
</dbReference>
<name>A0A372FQ24_9ACTN</name>
<protein>
    <submittedName>
        <fullName evidence="1">Uncharacterized protein</fullName>
    </submittedName>
</protein>
<evidence type="ECO:0000313" key="4">
    <source>
        <dbReference type="EMBL" id="RFS43219.1"/>
    </source>
</evidence>